<evidence type="ECO:0000256" key="7">
    <source>
        <dbReference type="ARBA" id="ARBA00023136"/>
    </source>
</evidence>
<feature type="transmembrane region" description="Helical" evidence="8">
    <location>
        <begin position="105"/>
        <end position="130"/>
    </location>
</feature>
<keyword evidence="4" id="KW-0997">Cell inner membrane</keyword>
<evidence type="ECO:0000256" key="1">
    <source>
        <dbReference type="ARBA" id="ARBA00004429"/>
    </source>
</evidence>
<evidence type="ECO:0000256" key="2">
    <source>
        <dbReference type="ARBA" id="ARBA00022448"/>
    </source>
</evidence>
<dbReference type="PANTHER" id="PTHR43357">
    <property type="entry name" value="INNER MEMBRANE ABC TRANSPORTER PERMEASE PROTEIN YDCV"/>
    <property type="match status" value="1"/>
</dbReference>
<keyword evidence="11" id="KW-1185">Reference proteome</keyword>
<dbReference type="RefSeq" id="WP_277866878.1">
    <property type="nucleotide sequence ID" value="NZ_JAKKUT010000002.1"/>
</dbReference>
<comment type="caution">
    <text evidence="10">The sequence shown here is derived from an EMBL/GenBank/DDBJ whole genome shotgun (WGS) entry which is preliminary data.</text>
</comment>
<evidence type="ECO:0000256" key="5">
    <source>
        <dbReference type="ARBA" id="ARBA00022692"/>
    </source>
</evidence>
<keyword evidence="7 8" id="KW-0472">Membrane</keyword>
<feature type="transmembrane region" description="Helical" evidence="8">
    <location>
        <begin position="25"/>
        <end position="47"/>
    </location>
</feature>
<proteinExistence type="inferred from homology"/>
<evidence type="ECO:0000256" key="8">
    <source>
        <dbReference type="RuleBase" id="RU363032"/>
    </source>
</evidence>
<evidence type="ECO:0000259" key="9">
    <source>
        <dbReference type="PROSITE" id="PS50928"/>
    </source>
</evidence>
<feature type="transmembrane region" description="Helical" evidence="8">
    <location>
        <begin position="384"/>
        <end position="403"/>
    </location>
</feature>
<organism evidence="10 11">
    <name type="scientific">Candidatus Synechococcus calcipolaris G9</name>
    <dbReference type="NCBI Taxonomy" id="1497997"/>
    <lineage>
        <taxon>Bacteria</taxon>
        <taxon>Bacillati</taxon>
        <taxon>Cyanobacteriota</taxon>
        <taxon>Cyanophyceae</taxon>
        <taxon>Synechococcales</taxon>
        <taxon>Synechococcaceae</taxon>
        <taxon>Synechococcus</taxon>
    </lineage>
</organism>
<feature type="transmembrane region" description="Helical" evidence="8">
    <location>
        <begin position="409"/>
        <end position="426"/>
    </location>
</feature>
<accession>A0ABT6EZF5</accession>
<gene>
    <name evidence="10" type="ORF">L3556_08650</name>
</gene>
<dbReference type="PROSITE" id="PS50928">
    <property type="entry name" value="ABC_TM1"/>
    <property type="match status" value="2"/>
</dbReference>
<feature type="transmembrane region" description="Helical" evidence="8">
    <location>
        <begin position="302"/>
        <end position="328"/>
    </location>
</feature>
<sequence>MANSFQAITRRWQDWRGKAKKSPPLFLILMAAVTAIALVLPLIYLILRTASIEPVQLWEFISRPRTLTIVWNSLIMAALVTLFSGLIAIPLAFLTVQTDLPWRRFWAVVTALPLAVPTYVGSFALIAMFGPRGSLLQTWLAPLGVDQLPAIYGLTGTVAAITMFSYPYVLLTVRAGLQGMNPSMEEAARSLGHNPWSVFFRVILPQLRPSIVAGSLLVALYALQDFGTPTLMRFESFTEAIFIQYRASFNRNFAAALSLMLVLLVLVILFLEYRARTRAVYYTRGTDNRQNRRLIPLGRWRWPAIAFCATVTALCVVLPVGVILYWLLRSPQMWAALQAIIPMAVNSVWAAGLAAIFSTIFALPVAVLAVRFPSGMTTMIERGTYIGFGLPGVVVAIALVFFGANYAPWLYQTMPMLIFAYMVLFLPQSVGTLRNSLLQVSPSLEESARCLGRSPRQTLWEITIPLIRPGFIGGLVLIFLTAIKELPATILLSPIGFRTLATQIWLATNDVSFVDAAAASLAILVVCTGLTLIVLSQEQKTYR</sequence>
<evidence type="ECO:0000256" key="6">
    <source>
        <dbReference type="ARBA" id="ARBA00022989"/>
    </source>
</evidence>
<comment type="subcellular location">
    <subcellularLocation>
        <location evidence="1">Cell inner membrane</location>
        <topology evidence="1">Multi-pass membrane protein</topology>
    </subcellularLocation>
    <subcellularLocation>
        <location evidence="8">Cell membrane</location>
        <topology evidence="8">Multi-pass membrane protein</topology>
    </subcellularLocation>
</comment>
<dbReference type="Gene3D" id="1.10.3720.10">
    <property type="entry name" value="MetI-like"/>
    <property type="match status" value="2"/>
</dbReference>
<evidence type="ECO:0000256" key="4">
    <source>
        <dbReference type="ARBA" id="ARBA00022519"/>
    </source>
</evidence>
<reference evidence="10" key="1">
    <citation type="journal article" date="2022" name="Genome Biol. Evol.">
        <title>A New Gene Family Diagnostic for Intracellular Biomineralization of Amorphous Ca Carbonates by Cyanobacteria.</title>
        <authorList>
            <person name="Benzerara K."/>
            <person name="Duprat E."/>
            <person name="Bitard-Feildel T."/>
            <person name="Caumes G."/>
            <person name="Cassier-Chauvat C."/>
            <person name="Chauvat F."/>
            <person name="Dezi M."/>
            <person name="Diop S.I."/>
            <person name="Gaschignard G."/>
            <person name="Gorgen S."/>
            <person name="Gugger M."/>
            <person name="Lopez-Garcia P."/>
            <person name="Millet M."/>
            <person name="Skouri-Panet F."/>
            <person name="Moreira D."/>
            <person name="Callebaut I."/>
        </authorList>
    </citation>
    <scope>NUCLEOTIDE SEQUENCE</scope>
    <source>
        <strain evidence="10">G9</strain>
    </source>
</reference>
<dbReference type="Pfam" id="PF00528">
    <property type="entry name" value="BPD_transp_1"/>
    <property type="match status" value="2"/>
</dbReference>
<protein>
    <submittedName>
        <fullName evidence="10">Iron ABC transporter permease</fullName>
    </submittedName>
</protein>
<feature type="transmembrane region" description="Helical" evidence="8">
    <location>
        <begin position="67"/>
        <end position="93"/>
    </location>
</feature>
<feature type="domain" description="ABC transmembrane type-1" evidence="9">
    <location>
        <begin position="344"/>
        <end position="534"/>
    </location>
</feature>
<feature type="transmembrane region" description="Helical" evidence="8">
    <location>
        <begin position="348"/>
        <end position="372"/>
    </location>
</feature>
<name>A0ABT6EZF5_9SYNE</name>
<evidence type="ECO:0000256" key="3">
    <source>
        <dbReference type="ARBA" id="ARBA00022475"/>
    </source>
</evidence>
<dbReference type="PANTHER" id="PTHR43357:SF3">
    <property type="entry name" value="FE(3+)-TRANSPORT SYSTEM PERMEASE PROTEIN FBPB 2"/>
    <property type="match status" value="1"/>
</dbReference>
<keyword evidence="3" id="KW-1003">Cell membrane</keyword>
<feature type="transmembrane region" description="Helical" evidence="8">
    <location>
        <begin position="253"/>
        <end position="271"/>
    </location>
</feature>
<feature type="transmembrane region" description="Helical" evidence="8">
    <location>
        <begin position="516"/>
        <end position="535"/>
    </location>
</feature>
<keyword evidence="2 8" id="KW-0813">Transport</keyword>
<dbReference type="InterPro" id="IPR035906">
    <property type="entry name" value="MetI-like_sf"/>
</dbReference>
<evidence type="ECO:0000313" key="10">
    <source>
        <dbReference type="EMBL" id="MDG2990994.1"/>
    </source>
</evidence>
<dbReference type="CDD" id="cd06261">
    <property type="entry name" value="TM_PBP2"/>
    <property type="match status" value="2"/>
</dbReference>
<reference evidence="10" key="2">
    <citation type="submission" date="2022-01" db="EMBL/GenBank/DDBJ databases">
        <authorList>
            <person name="Zivanovic Y."/>
            <person name="Moreira D."/>
            <person name="Lopez-Garcia P."/>
        </authorList>
    </citation>
    <scope>NUCLEOTIDE SEQUENCE</scope>
    <source>
        <strain evidence="10">G9</strain>
    </source>
</reference>
<dbReference type="InterPro" id="IPR000515">
    <property type="entry name" value="MetI-like"/>
</dbReference>
<feature type="transmembrane region" description="Helical" evidence="8">
    <location>
        <begin position="459"/>
        <end position="483"/>
    </location>
</feature>
<dbReference type="Proteomes" id="UP001154265">
    <property type="component" value="Unassembled WGS sequence"/>
</dbReference>
<feature type="transmembrane region" description="Helical" evidence="8">
    <location>
        <begin position="150"/>
        <end position="177"/>
    </location>
</feature>
<dbReference type="EMBL" id="JAKKUT010000002">
    <property type="protein sequence ID" value="MDG2990994.1"/>
    <property type="molecule type" value="Genomic_DNA"/>
</dbReference>
<feature type="domain" description="ABC transmembrane type-1" evidence="9">
    <location>
        <begin position="70"/>
        <end position="272"/>
    </location>
</feature>
<keyword evidence="6 8" id="KW-1133">Transmembrane helix</keyword>
<evidence type="ECO:0000313" key="11">
    <source>
        <dbReference type="Proteomes" id="UP001154265"/>
    </source>
</evidence>
<comment type="similarity">
    <text evidence="8">Belongs to the binding-protein-dependent transport system permease family.</text>
</comment>
<feature type="transmembrane region" description="Helical" evidence="8">
    <location>
        <begin position="198"/>
        <end position="223"/>
    </location>
</feature>
<keyword evidence="5 8" id="KW-0812">Transmembrane</keyword>
<dbReference type="SUPFAM" id="SSF161098">
    <property type="entry name" value="MetI-like"/>
    <property type="match status" value="2"/>
</dbReference>